<dbReference type="Proteomes" id="UP000015100">
    <property type="component" value="Unassembled WGS sequence"/>
</dbReference>
<gene>
    <name evidence="1" type="ORF">H072_10238</name>
</gene>
<dbReference type="HOGENOM" id="CLU_1315373_0_0_1"/>
<reference evidence="1 2" key="1">
    <citation type="journal article" date="2013" name="PLoS Genet.">
        <title>Genomic mechanisms accounting for the adaptation to parasitism in nematode-trapping fungi.</title>
        <authorList>
            <person name="Meerupati T."/>
            <person name="Andersson K.M."/>
            <person name="Friman E."/>
            <person name="Kumar D."/>
            <person name="Tunlid A."/>
            <person name="Ahren D."/>
        </authorList>
    </citation>
    <scope>NUCLEOTIDE SEQUENCE [LARGE SCALE GENOMIC DNA]</scope>
    <source>
        <strain evidence="1 2">CBS 200.50</strain>
    </source>
</reference>
<dbReference type="EMBL" id="AQGS01000958">
    <property type="protein sequence ID" value="EPS36238.1"/>
    <property type="molecule type" value="Genomic_DNA"/>
</dbReference>
<proteinExistence type="predicted"/>
<name>S8BAR3_DACHA</name>
<organism evidence="1 2">
    <name type="scientific">Dactylellina haptotyla (strain CBS 200.50)</name>
    <name type="common">Nematode-trapping fungus</name>
    <name type="synonym">Monacrosporium haptotylum</name>
    <dbReference type="NCBI Taxonomy" id="1284197"/>
    <lineage>
        <taxon>Eukaryota</taxon>
        <taxon>Fungi</taxon>
        <taxon>Dikarya</taxon>
        <taxon>Ascomycota</taxon>
        <taxon>Pezizomycotina</taxon>
        <taxon>Orbiliomycetes</taxon>
        <taxon>Orbiliales</taxon>
        <taxon>Orbiliaceae</taxon>
        <taxon>Dactylellina</taxon>
    </lineage>
</organism>
<dbReference type="AlphaFoldDB" id="S8BAR3"/>
<evidence type="ECO:0000313" key="1">
    <source>
        <dbReference type="EMBL" id="EPS36238.1"/>
    </source>
</evidence>
<sequence length="209" mass="23638">MLKISDLPPEIHQGILEYLEFRSTGTQRHSSLKGVVTNSVSGINGLTLRVKQCLPLEEVYEEEEEELCFDLIKLGDCPFLNEPAFLRIPDSYKTTADILNRKPKIPEVVEKVEKVDTVKVKLQFSSRDKNCGIHSNSGILEFAAGVTVMDLLKRTFEEALYEHVEIRREAEDLDRHIQEVGAIKFCMDVGFGDGLEADACVYTDIMPFK</sequence>
<comment type="caution">
    <text evidence="1">The sequence shown here is derived from an EMBL/GenBank/DDBJ whole genome shotgun (WGS) entry which is preliminary data.</text>
</comment>
<protein>
    <submittedName>
        <fullName evidence="1">Uncharacterized protein</fullName>
    </submittedName>
</protein>
<evidence type="ECO:0000313" key="2">
    <source>
        <dbReference type="Proteomes" id="UP000015100"/>
    </source>
</evidence>
<reference evidence="2" key="2">
    <citation type="submission" date="2013-04" db="EMBL/GenBank/DDBJ databases">
        <title>Genomic mechanisms accounting for the adaptation to parasitism in nematode-trapping fungi.</title>
        <authorList>
            <person name="Ahren D.G."/>
        </authorList>
    </citation>
    <scope>NUCLEOTIDE SEQUENCE [LARGE SCALE GENOMIC DNA]</scope>
    <source>
        <strain evidence="2">CBS 200.50</strain>
    </source>
</reference>
<accession>S8BAR3</accession>
<keyword evidence="2" id="KW-1185">Reference proteome</keyword>